<dbReference type="SMART" id="SM00028">
    <property type="entry name" value="TPR"/>
    <property type="match status" value="6"/>
</dbReference>
<feature type="transmembrane region" description="Helical" evidence="2">
    <location>
        <begin position="101"/>
        <end position="123"/>
    </location>
</feature>
<dbReference type="InterPro" id="IPR011990">
    <property type="entry name" value="TPR-like_helical_dom_sf"/>
</dbReference>
<feature type="transmembrane region" description="Helical" evidence="2">
    <location>
        <begin position="7"/>
        <end position="30"/>
    </location>
</feature>
<feature type="transmembrane region" description="Helical" evidence="2">
    <location>
        <begin position="343"/>
        <end position="363"/>
    </location>
</feature>
<dbReference type="InterPro" id="IPR019734">
    <property type="entry name" value="TPR_rpt"/>
</dbReference>
<dbReference type="Gene3D" id="1.25.40.10">
    <property type="entry name" value="Tetratricopeptide repeat domain"/>
    <property type="match status" value="1"/>
</dbReference>
<accession>A0A5C6ARB5</accession>
<dbReference type="PANTHER" id="PTHR44395:SF1">
    <property type="entry name" value="PROTEIN O-MANNOSYL-TRANSFERASE TMTC3"/>
    <property type="match status" value="1"/>
</dbReference>
<evidence type="ECO:0000256" key="1">
    <source>
        <dbReference type="PROSITE-ProRule" id="PRU00339"/>
    </source>
</evidence>
<feature type="transmembrane region" description="Helical" evidence="2">
    <location>
        <begin position="284"/>
        <end position="303"/>
    </location>
</feature>
<feature type="transmembrane region" description="Helical" evidence="2">
    <location>
        <begin position="172"/>
        <end position="198"/>
    </location>
</feature>
<dbReference type="PROSITE" id="PS50293">
    <property type="entry name" value="TPR_REGION"/>
    <property type="match status" value="1"/>
</dbReference>
<keyword evidence="2" id="KW-0472">Membrane</keyword>
<protein>
    <submittedName>
        <fullName evidence="3">TPR repeat-containing protein YrrB</fullName>
    </submittedName>
</protein>
<proteinExistence type="predicted"/>
<keyword evidence="4" id="KW-1185">Reference proteome</keyword>
<dbReference type="PANTHER" id="PTHR44395">
    <property type="match status" value="1"/>
</dbReference>
<dbReference type="SUPFAM" id="SSF48452">
    <property type="entry name" value="TPR-like"/>
    <property type="match status" value="1"/>
</dbReference>
<sequence length="661" mass="73360">MRLGNTAAAIALLLITLLVYLPAIGGGFIWDDDDYVTENPTLHDLSGLKAIWFDPSATPQYYPLVHSSFWIENHLWGLHPLGYHLVNVLIHAANALLLWRLLVWLGVPVAGLIAMIFAVHPVHVESVAWITERKNVLSGLFYLSAAWCFLNFRDFTRSEDSPSSDRWRWYAGSLACFIGALLSKTVAATFPAALLVMIWWKRGQIRASHVIGLAPFFVLGITLGLLTVWLEKNQVGASGIDWELSFLERCLIAGRALWFYAGKLIWPAPLIFSYQRWDIDLSQTWQWLFPIAAIGVMLALFGLRHRVGRGPLAAVLFFAGTLFPALGFFDVYPMRFSFVADHFQYLASIGVISLVVVTGNVLFARWFGKSSRVQTGAAVVVVSCLGTLTWQQGRVYHDVETLWRDTLAKNPTSFLAHNNLGAILNRRGEFIEAESHLRQAVALKPGFADSVVNLAKAREGQSDFGEALTLYEEATRISPGLAVAWNGLGATYGMKGDFGASEKALLQALKLDRSYAQTHSNLATLYASQGRFEEAVAGYQAAIELDAELIEVRENLARVLMSLNRPAEAQTQWQEVLQRSPKNTVAMLNLGVIAAGDQRLQTAANYFEQVIEIDRKNLKAIYNAAVMHEQLGNANKANQYFGMYELLQPSSTSDATQSSNE</sequence>
<dbReference type="Proteomes" id="UP000316213">
    <property type="component" value="Unassembled WGS sequence"/>
</dbReference>
<keyword evidence="2" id="KW-1133">Transmembrane helix</keyword>
<evidence type="ECO:0000313" key="4">
    <source>
        <dbReference type="Proteomes" id="UP000316213"/>
    </source>
</evidence>
<feature type="repeat" description="TPR" evidence="1">
    <location>
        <begin position="516"/>
        <end position="549"/>
    </location>
</feature>
<dbReference type="OrthoDB" id="9797765at2"/>
<dbReference type="EMBL" id="SJPM01000002">
    <property type="protein sequence ID" value="TWU02021.1"/>
    <property type="molecule type" value="Genomic_DNA"/>
</dbReference>
<keyword evidence="2" id="KW-0812">Transmembrane</keyword>
<feature type="repeat" description="TPR" evidence="1">
    <location>
        <begin position="482"/>
        <end position="515"/>
    </location>
</feature>
<comment type="caution">
    <text evidence="3">The sequence shown here is derived from an EMBL/GenBank/DDBJ whole genome shotgun (WGS) entry which is preliminary data.</text>
</comment>
<dbReference type="PROSITE" id="PS50005">
    <property type="entry name" value="TPR"/>
    <property type="match status" value="4"/>
</dbReference>
<feature type="transmembrane region" description="Helical" evidence="2">
    <location>
        <begin position="210"/>
        <end position="230"/>
    </location>
</feature>
<reference evidence="3 4" key="1">
    <citation type="submission" date="2019-02" db="EMBL/GenBank/DDBJ databases">
        <title>Deep-cultivation of Planctomycetes and their phenomic and genomic characterization uncovers novel biology.</title>
        <authorList>
            <person name="Wiegand S."/>
            <person name="Jogler M."/>
            <person name="Boedeker C."/>
            <person name="Pinto D."/>
            <person name="Vollmers J."/>
            <person name="Rivas-Marin E."/>
            <person name="Kohn T."/>
            <person name="Peeters S.H."/>
            <person name="Heuer A."/>
            <person name="Rast P."/>
            <person name="Oberbeckmann S."/>
            <person name="Bunk B."/>
            <person name="Jeske O."/>
            <person name="Meyerdierks A."/>
            <person name="Storesund J.E."/>
            <person name="Kallscheuer N."/>
            <person name="Luecker S."/>
            <person name="Lage O.M."/>
            <person name="Pohl T."/>
            <person name="Merkel B.J."/>
            <person name="Hornburger P."/>
            <person name="Mueller R.-W."/>
            <person name="Bruemmer F."/>
            <person name="Labrenz M."/>
            <person name="Spormann A.M."/>
            <person name="Op Den Camp H."/>
            <person name="Overmann J."/>
            <person name="Amann R."/>
            <person name="Jetten M.S.M."/>
            <person name="Mascher T."/>
            <person name="Medema M.H."/>
            <person name="Devos D.P."/>
            <person name="Kaster A.-K."/>
            <person name="Ovreas L."/>
            <person name="Rohde M."/>
            <person name="Galperin M.Y."/>
            <person name="Jogler C."/>
        </authorList>
    </citation>
    <scope>NUCLEOTIDE SEQUENCE [LARGE SCALE GENOMIC DNA]</scope>
    <source>
        <strain evidence="3 4">Pla100</strain>
    </source>
</reference>
<dbReference type="Pfam" id="PF13374">
    <property type="entry name" value="TPR_10"/>
    <property type="match status" value="1"/>
</dbReference>
<feature type="repeat" description="TPR" evidence="1">
    <location>
        <begin position="584"/>
        <end position="617"/>
    </location>
</feature>
<keyword evidence="1" id="KW-0802">TPR repeat</keyword>
<gene>
    <name evidence="3" type="primary">yrrB</name>
    <name evidence="3" type="ORF">Pla100_17570</name>
</gene>
<dbReference type="RefSeq" id="WP_146577202.1">
    <property type="nucleotide sequence ID" value="NZ_SJPM01000002.1"/>
</dbReference>
<dbReference type="AlphaFoldDB" id="A0A5C6ARB5"/>
<organism evidence="3 4">
    <name type="scientific">Neorhodopirellula pilleata</name>
    <dbReference type="NCBI Taxonomy" id="2714738"/>
    <lineage>
        <taxon>Bacteria</taxon>
        <taxon>Pseudomonadati</taxon>
        <taxon>Planctomycetota</taxon>
        <taxon>Planctomycetia</taxon>
        <taxon>Pirellulales</taxon>
        <taxon>Pirellulaceae</taxon>
        <taxon>Neorhodopirellula</taxon>
    </lineage>
</organism>
<feature type="repeat" description="TPR" evidence="1">
    <location>
        <begin position="414"/>
        <end position="447"/>
    </location>
</feature>
<dbReference type="Pfam" id="PF13432">
    <property type="entry name" value="TPR_16"/>
    <property type="match status" value="2"/>
</dbReference>
<name>A0A5C6ARB5_9BACT</name>
<feature type="transmembrane region" description="Helical" evidence="2">
    <location>
        <begin position="310"/>
        <end position="331"/>
    </location>
</feature>
<evidence type="ECO:0000313" key="3">
    <source>
        <dbReference type="EMBL" id="TWU02021.1"/>
    </source>
</evidence>
<evidence type="ECO:0000256" key="2">
    <source>
        <dbReference type="SAM" id="Phobius"/>
    </source>
</evidence>